<dbReference type="EMBL" id="UOFS01000013">
    <property type="protein sequence ID" value="VAW93530.1"/>
    <property type="molecule type" value="Genomic_DNA"/>
</dbReference>
<name>A0A3B0ZWC0_9ZZZZ</name>
<proteinExistence type="predicted"/>
<gene>
    <name evidence="2" type="ORF">MNBD_GAMMA22-762</name>
</gene>
<dbReference type="InterPro" id="IPR005572">
    <property type="entry name" value="Anti-sigma_E_RseA_N"/>
</dbReference>
<protein>
    <submittedName>
        <fullName evidence="2">Sigma factor RpoE negative regulatory protein RseA</fullName>
    </submittedName>
</protein>
<reference evidence="2" key="1">
    <citation type="submission" date="2018-06" db="EMBL/GenBank/DDBJ databases">
        <authorList>
            <person name="Zhirakovskaya E."/>
        </authorList>
    </citation>
    <scope>NUCLEOTIDE SEQUENCE</scope>
</reference>
<dbReference type="Pfam" id="PF03872">
    <property type="entry name" value="RseA_N"/>
    <property type="match status" value="1"/>
</dbReference>
<dbReference type="CDD" id="cd16328">
    <property type="entry name" value="RseA_N"/>
    <property type="match status" value="1"/>
</dbReference>
<evidence type="ECO:0000259" key="1">
    <source>
        <dbReference type="Pfam" id="PF03872"/>
    </source>
</evidence>
<dbReference type="Gene3D" id="1.10.10.880">
    <property type="entry name" value="Anti sigma-E protein RseA, N-terminal domain"/>
    <property type="match status" value="1"/>
</dbReference>
<dbReference type="AlphaFoldDB" id="A0A3B0ZWC0"/>
<dbReference type="PANTHER" id="PTHR38104">
    <property type="match status" value="1"/>
</dbReference>
<organism evidence="2">
    <name type="scientific">hydrothermal vent metagenome</name>
    <dbReference type="NCBI Taxonomy" id="652676"/>
    <lineage>
        <taxon>unclassified sequences</taxon>
        <taxon>metagenomes</taxon>
        <taxon>ecological metagenomes</taxon>
    </lineage>
</organism>
<sequence>MNNIEEQLSALMDGEESDINLVLKNIQDDKVRTRWQRYHLIRDVMRNQVSQVSKVDTHDISLNIQQAIQNEPTVIAPAEYKSKKLGQKTFFKQLGSMAIAATVTAVAILVVQQKPEINNNQSTEIATKPMQAKSIQTASTRNIELNKAVAAKLNSYLVNHNEYAVSSGMQGALPYSRVVNFNPTVKIVRSINAK</sequence>
<dbReference type="GO" id="GO:0016989">
    <property type="term" value="F:sigma factor antagonist activity"/>
    <property type="evidence" value="ECO:0007669"/>
    <property type="project" value="InterPro"/>
</dbReference>
<accession>A0A3B0ZWC0</accession>
<dbReference type="SUPFAM" id="SSF89069">
    <property type="entry name" value="N-terminal, cytoplasmic domain of anti-sigmaE factor RseA"/>
    <property type="match status" value="1"/>
</dbReference>
<feature type="domain" description="Anti sigma-E protein RseA N-terminal" evidence="1">
    <location>
        <begin position="5"/>
        <end position="80"/>
    </location>
</feature>
<dbReference type="PANTHER" id="PTHR38104:SF1">
    <property type="entry name" value="ANTI-SIGMA-E FACTOR RSEA"/>
    <property type="match status" value="1"/>
</dbReference>
<dbReference type="InterPro" id="IPR036147">
    <property type="entry name" value="Anti-sigma_E_RseA_N_sf"/>
</dbReference>
<evidence type="ECO:0000313" key="2">
    <source>
        <dbReference type="EMBL" id="VAW93530.1"/>
    </source>
</evidence>
<dbReference type="InterPro" id="IPR052383">
    <property type="entry name" value="Anti-sigma-E_RseA-like"/>
</dbReference>